<dbReference type="InterPro" id="IPR003961">
    <property type="entry name" value="FN3_dom"/>
</dbReference>
<keyword evidence="2" id="KW-1133">Transmembrane helix</keyword>
<dbReference type="InterPro" id="IPR013783">
    <property type="entry name" value="Ig-like_fold"/>
</dbReference>
<reference evidence="4" key="1">
    <citation type="journal article" date="2021" name="Cell">
        <title>Tracing the genetic footprints of vertebrate landing in non-teleost ray-finned fishes.</title>
        <authorList>
            <person name="Bi X."/>
            <person name="Wang K."/>
            <person name="Yang L."/>
            <person name="Pan H."/>
            <person name="Jiang H."/>
            <person name="Wei Q."/>
            <person name="Fang M."/>
            <person name="Yu H."/>
            <person name="Zhu C."/>
            <person name="Cai Y."/>
            <person name="He Y."/>
            <person name="Gan X."/>
            <person name="Zeng H."/>
            <person name="Yu D."/>
            <person name="Zhu Y."/>
            <person name="Jiang H."/>
            <person name="Qiu Q."/>
            <person name="Yang H."/>
            <person name="Zhang Y.E."/>
            <person name="Wang W."/>
            <person name="Zhu M."/>
            <person name="He S."/>
            <person name="Zhang G."/>
        </authorList>
    </citation>
    <scope>NUCLEOTIDE SEQUENCE</scope>
    <source>
        <strain evidence="4">Pddl_001</strain>
    </source>
</reference>
<feature type="non-terminal residue" evidence="4">
    <location>
        <position position="394"/>
    </location>
</feature>
<dbReference type="InterPro" id="IPR036116">
    <property type="entry name" value="FN3_sf"/>
</dbReference>
<feature type="domain" description="Fibronectin type-III" evidence="3">
    <location>
        <begin position="246"/>
        <end position="337"/>
    </location>
</feature>
<evidence type="ECO:0000313" key="5">
    <source>
        <dbReference type="Proteomes" id="UP001166093"/>
    </source>
</evidence>
<dbReference type="SUPFAM" id="SSF49265">
    <property type="entry name" value="Fibronectin type III"/>
    <property type="match status" value="1"/>
</dbReference>
<dbReference type="PROSITE" id="PS50853">
    <property type="entry name" value="FN3"/>
    <property type="match status" value="1"/>
</dbReference>
<keyword evidence="2" id="KW-0812">Transmembrane</keyword>
<evidence type="ECO:0000259" key="3">
    <source>
        <dbReference type="PROSITE" id="PS50853"/>
    </source>
</evidence>
<dbReference type="Pfam" id="PF00041">
    <property type="entry name" value="fn3"/>
    <property type="match status" value="1"/>
</dbReference>
<keyword evidence="2" id="KW-0472">Membrane</keyword>
<accession>A0ABS2XFQ2</accession>
<sequence>MLKLSQVNFKDIVSLNTGNSKIFNNLQQLKFLSIENCNMSSVDSTNTTENDNESLVNCELGLRLLLSNPSKNLERYEANTSSSTQNALENIATTRRDGTPTSTVSDSTKSAASETSSGMTTETRSGMAVPNVGQENTSSRRTDGTSTSTNSESTKAAASEPTKTAAIETTKASIQTTKHRPSRYPTIPFQTFDELESDDLPSKHDEFNAQLVPCDYEPCRDVQIPCLDLQKLHKCLCPGMTQATIRPNPPTLKDVSEITYTSAKIHWCAPYSAVSEYYLKVEREDGLVQMNDHIHETLRTFTLYGLPAGTTHTVCAAAKNKAGTSDEVCTTFKTEYDYTIFVYAFATATCLLLLVVITLAVYLYKRSKNPPPEFPYLTNSISIQNPAFSYQMGK</sequence>
<dbReference type="Gene3D" id="2.60.40.10">
    <property type="entry name" value="Immunoglobulins"/>
    <property type="match status" value="1"/>
</dbReference>
<evidence type="ECO:0000256" key="1">
    <source>
        <dbReference type="SAM" id="MobiDB-lite"/>
    </source>
</evidence>
<keyword evidence="5" id="KW-1185">Reference proteome</keyword>
<evidence type="ECO:0000313" key="4">
    <source>
        <dbReference type="EMBL" id="MBN3273017.1"/>
    </source>
</evidence>
<feature type="region of interest" description="Disordered" evidence="1">
    <location>
        <begin position="75"/>
        <end position="186"/>
    </location>
</feature>
<comment type="caution">
    <text evidence="4">The sequence shown here is derived from an EMBL/GenBank/DDBJ whole genome shotgun (WGS) entry which is preliminary data.</text>
</comment>
<dbReference type="EMBL" id="JAAWVQ010026802">
    <property type="protein sequence ID" value="MBN3273017.1"/>
    <property type="molecule type" value="Genomic_DNA"/>
</dbReference>
<protein>
    <submittedName>
        <fullName evidence="4">LRRN4 protein</fullName>
    </submittedName>
</protein>
<proteinExistence type="predicted"/>
<feature type="non-terminal residue" evidence="4">
    <location>
        <position position="1"/>
    </location>
</feature>
<gene>
    <name evidence="4" type="primary">Lrrn4_0</name>
    <name evidence="4" type="ORF">GTO93_0007616</name>
</gene>
<name>A0ABS2XFQ2_POLSP</name>
<evidence type="ECO:0000256" key="2">
    <source>
        <dbReference type="SAM" id="Phobius"/>
    </source>
</evidence>
<dbReference type="Proteomes" id="UP001166093">
    <property type="component" value="Unassembled WGS sequence"/>
</dbReference>
<dbReference type="SMART" id="SM00060">
    <property type="entry name" value="FN3"/>
    <property type="match status" value="1"/>
</dbReference>
<dbReference type="CDD" id="cd00063">
    <property type="entry name" value="FN3"/>
    <property type="match status" value="1"/>
</dbReference>
<feature type="transmembrane region" description="Helical" evidence="2">
    <location>
        <begin position="340"/>
        <end position="364"/>
    </location>
</feature>
<organism evidence="4 5">
    <name type="scientific">Polyodon spathula</name>
    <name type="common">North American paddlefish</name>
    <name type="synonym">Squalus spathula</name>
    <dbReference type="NCBI Taxonomy" id="7913"/>
    <lineage>
        <taxon>Eukaryota</taxon>
        <taxon>Metazoa</taxon>
        <taxon>Chordata</taxon>
        <taxon>Craniata</taxon>
        <taxon>Vertebrata</taxon>
        <taxon>Euteleostomi</taxon>
        <taxon>Actinopterygii</taxon>
        <taxon>Chondrostei</taxon>
        <taxon>Acipenseriformes</taxon>
        <taxon>Polyodontidae</taxon>
        <taxon>Polyodon</taxon>
    </lineage>
</organism>
<feature type="compositionally biased region" description="Polar residues" evidence="1">
    <location>
        <begin position="78"/>
        <end position="124"/>
    </location>
</feature>